<dbReference type="Pfam" id="PF01636">
    <property type="entry name" value="APH"/>
    <property type="match status" value="1"/>
</dbReference>
<dbReference type="InterPro" id="IPR050249">
    <property type="entry name" value="Pseudomonas-type_ThrB"/>
</dbReference>
<protein>
    <submittedName>
        <fullName evidence="3">Ser/Thr protein kinase RdoA (MazF antagonist)</fullName>
    </submittedName>
</protein>
<organism evidence="3 4">
    <name type="scientific">Muricoccus pecuniae</name>
    <dbReference type="NCBI Taxonomy" id="693023"/>
    <lineage>
        <taxon>Bacteria</taxon>
        <taxon>Pseudomonadati</taxon>
        <taxon>Pseudomonadota</taxon>
        <taxon>Alphaproteobacteria</taxon>
        <taxon>Acetobacterales</taxon>
        <taxon>Roseomonadaceae</taxon>
        <taxon>Muricoccus</taxon>
    </lineage>
</organism>
<dbReference type="Gene3D" id="1.10.510.10">
    <property type="entry name" value="Transferase(Phosphotransferase) domain 1"/>
    <property type="match status" value="1"/>
</dbReference>
<dbReference type="GO" id="GO:0004413">
    <property type="term" value="F:homoserine kinase activity"/>
    <property type="evidence" value="ECO:0007669"/>
    <property type="project" value="TreeGrafter"/>
</dbReference>
<evidence type="ECO:0000259" key="2">
    <source>
        <dbReference type="Pfam" id="PF01636"/>
    </source>
</evidence>
<name>A0A840Y8L0_9PROT</name>
<sequence>MTAGTASVWAAGDWHWEANGAAALPLYGLPADAPLTLLSFSENAVYRVDLPEGERRILRLHRPGYRTGEEIGSELSLIATLRDNAVLRSPAVLPTLAGEPIGAFGTPGRTQLAVLFEFVPGAPPDETRLPQAFLQLGSVAARLHAHAAGWTPPPGFVRPDWDVDTAIGPQGMWGCWRDNPEIGEAARAVLEAADAKLRREIAAYGRPEGRWGLIHGDMRLANILVDAAGPCLIDFDDCGFGWHLYELACACSFIEQREDLDDIVAAWLRGYRAVRPLDPADLAAAPAMLLLRRLLLVGWFATHTHSAEACALAPGFVADSVAIARRYLADGYLRRGLAA</sequence>
<dbReference type="InterPro" id="IPR002575">
    <property type="entry name" value="Aminoglycoside_PTrfase"/>
</dbReference>
<dbReference type="PANTHER" id="PTHR21064:SF6">
    <property type="entry name" value="AMINOGLYCOSIDE PHOSPHOTRANSFERASE DOMAIN-CONTAINING PROTEIN"/>
    <property type="match status" value="1"/>
</dbReference>
<evidence type="ECO:0000313" key="3">
    <source>
        <dbReference type="EMBL" id="MBB5696496.1"/>
    </source>
</evidence>
<accession>A0A840Y8L0</accession>
<proteinExistence type="inferred from homology"/>
<dbReference type="EMBL" id="JACIJD010000047">
    <property type="protein sequence ID" value="MBB5696496.1"/>
    <property type="molecule type" value="Genomic_DNA"/>
</dbReference>
<evidence type="ECO:0000313" key="4">
    <source>
        <dbReference type="Proteomes" id="UP000580654"/>
    </source>
</evidence>
<dbReference type="AlphaFoldDB" id="A0A840Y8L0"/>
<comment type="similarity">
    <text evidence="1">Belongs to the pseudomonas-type ThrB family.</text>
</comment>
<dbReference type="PANTHER" id="PTHR21064">
    <property type="entry name" value="AMINOGLYCOSIDE PHOSPHOTRANSFERASE DOMAIN-CONTAINING PROTEIN-RELATED"/>
    <property type="match status" value="1"/>
</dbReference>
<keyword evidence="3" id="KW-0418">Kinase</keyword>
<feature type="domain" description="Aminoglycoside phosphotransferase" evidence="2">
    <location>
        <begin position="42"/>
        <end position="277"/>
    </location>
</feature>
<dbReference type="GO" id="GO:0009088">
    <property type="term" value="P:threonine biosynthetic process"/>
    <property type="evidence" value="ECO:0007669"/>
    <property type="project" value="TreeGrafter"/>
</dbReference>
<dbReference type="InterPro" id="IPR011009">
    <property type="entry name" value="Kinase-like_dom_sf"/>
</dbReference>
<dbReference type="Gene3D" id="3.30.200.70">
    <property type="match status" value="1"/>
</dbReference>
<keyword evidence="4" id="KW-1185">Reference proteome</keyword>
<dbReference type="Proteomes" id="UP000580654">
    <property type="component" value="Unassembled WGS sequence"/>
</dbReference>
<gene>
    <name evidence="3" type="ORF">FHS87_004567</name>
</gene>
<dbReference type="SUPFAM" id="SSF56112">
    <property type="entry name" value="Protein kinase-like (PK-like)"/>
    <property type="match status" value="1"/>
</dbReference>
<keyword evidence="3" id="KW-0808">Transferase</keyword>
<comment type="caution">
    <text evidence="3">The sequence shown here is derived from an EMBL/GenBank/DDBJ whole genome shotgun (WGS) entry which is preliminary data.</text>
</comment>
<dbReference type="Gene3D" id="1.20.1270.170">
    <property type="match status" value="1"/>
</dbReference>
<evidence type="ECO:0000256" key="1">
    <source>
        <dbReference type="ARBA" id="ARBA00038240"/>
    </source>
</evidence>
<reference evidence="3 4" key="1">
    <citation type="submission" date="2020-08" db="EMBL/GenBank/DDBJ databases">
        <title>Genomic Encyclopedia of Type Strains, Phase IV (KMG-IV): sequencing the most valuable type-strain genomes for metagenomic binning, comparative biology and taxonomic classification.</title>
        <authorList>
            <person name="Goeker M."/>
        </authorList>
    </citation>
    <scope>NUCLEOTIDE SEQUENCE [LARGE SCALE GENOMIC DNA]</scope>
    <source>
        <strain evidence="3 4">DSM 25622</strain>
    </source>
</reference>
<dbReference type="RefSeq" id="WP_184521907.1">
    <property type="nucleotide sequence ID" value="NZ_JACIJD010000047.1"/>
</dbReference>